<name>A0A0K0LC36_9SCOR</name>
<evidence type="ECO:0000256" key="2">
    <source>
        <dbReference type="SAM" id="SignalP"/>
    </source>
</evidence>
<accession>A0A0K0LC36</accession>
<feature type="region of interest" description="Disordered" evidence="1">
    <location>
        <begin position="68"/>
        <end position="114"/>
    </location>
</feature>
<feature type="chain" id="PRO_5005451047" evidence="2">
    <location>
        <begin position="24"/>
        <end position="114"/>
    </location>
</feature>
<evidence type="ECO:0000313" key="3">
    <source>
        <dbReference type="EMBL" id="AIX87722.1"/>
    </source>
</evidence>
<dbReference type="AlphaFoldDB" id="A0A0K0LC36"/>
<reference evidence="3" key="1">
    <citation type="journal article" date="2015" name="J. Proteomics">
        <title>Unique diversity of the venom peptides from the scorpion Androctonus bicolor revealed by transcriptomic and proteomic analysis.</title>
        <authorList>
            <person name="Zhang L."/>
            <person name="Shi W."/>
            <person name="Zeng X.C."/>
            <person name="Ge F."/>
            <person name="Yang M."/>
            <person name="Nie Y."/>
            <person name="Bao A."/>
            <person name="Wu S."/>
            <person name="E G."/>
        </authorList>
    </citation>
    <scope>NUCLEOTIDE SEQUENCE</scope>
</reference>
<feature type="compositionally biased region" description="Acidic residues" evidence="1">
    <location>
        <begin position="71"/>
        <end position="83"/>
    </location>
</feature>
<proteinExistence type="evidence at transcript level"/>
<organism evidence="3">
    <name type="scientific">Androctonus bicolor</name>
    <dbReference type="NCBI Taxonomy" id="748906"/>
    <lineage>
        <taxon>Eukaryota</taxon>
        <taxon>Metazoa</taxon>
        <taxon>Ecdysozoa</taxon>
        <taxon>Arthropoda</taxon>
        <taxon>Chelicerata</taxon>
        <taxon>Arachnida</taxon>
        <taxon>Scorpiones</taxon>
        <taxon>Buthida</taxon>
        <taxon>Buthoidea</taxon>
        <taxon>Buthidae</taxon>
        <taxon>Androctonus</taxon>
    </lineage>
</organism>
<sequence>MKTTGIVLFVCAIIYSLYLEAESASIYPSELQSNFHKLRKRQIHGRFGDYIPRGDLAQGKVSTGVEMFFPVDDDDGEDTDDNEGQASRSEDDDVLTSRRAAPRERGVKCNKRHH</sequence>
<keyword evidence="2" id="KW-0732">Signal</keyword>
<feature type="signal peptide" evidence="2">
    <location>
        <begin position="1"/>
        <end position="23"/>
    </location>
</feature>
<protein>
    <submittedName>
        <fullName evidence="3">Orphan peptide AbOp-3</fullName>
    </submittedName>
</protein>
<dbReference type="EMBL" id="KJ787522">
    <property type="protein sequence ID" value="AIX87722.1"/>
    <property type="molecule type" value="mRNA"/>
</dbReference>
<evidence type="ECO:0000256" key="1">
    <source>
        <dbReference type="SAM" id="MobiDB-lite"/>
    </source>
</evidence>